<dbReference type="PROSITE" id="PS00108">
    <property type="entry name" value="PROTEIN_KINASE_ST"/>
    <property type="match status" value="1"/>
</dbReference>
<sequence>MSFDREKSIFLSALDLPFGAERDAFIEAECKGDSQLRAAVNELLSAHDRSMNVLDHQTPQRRALQGQVKSAAEAIAQNATWDRGSDGSGIPREGDDNAFIGNYVLLEKLGEGGFGQVYVAEQRHPVRRRVAIKLLKATANSQDAMARFEAERQALAMMDHPNIAHIFDGGATSSGQPYFVMELVRGVHITTFCQNHQLPVSRRLKLFLDVCHAVQHAHQKGIIHRDLKPSNVLITLHDVEAVVKVIDFGVAKALNEPLTDRTIYTRFAQMIGTPMYMSPEQAEMNSLDVDTRSDIYSLGVLLYELLTEQTPFDQHRLQTASFDEMRRMIREVDPPRPSARLTTNTRLVTTREANRTMGERSLASELKGDLDWIVMKALEKDRRRRYETAADMARDVQRFLDQQPVIARPPSPWYRFTRFARRNRTMLASTVIVLVALVTGTIFSTWQAVRATIAQEETELLRQEALDSVENLKRANVLLDNARSNADEWRWGLALKEYTEATRLQPNHYLAWSGRGALLARLGDWPIAASNYAKAIELGAPANNPSWWGVPQLCYYAGEMDAYNEVCTRMREQMKTTDDAGHYSMAVRAICMEPREPEDIQAMAFRMEAFLFEEMEHERNRDRFGPPHDRGPGGPGGGRLGIPGDRKSPPPGGPRMKEDILRYATGVANYRAGDARRAISVLVDIRSGDKISQFGHIASPVLALAYHQQGRTEEAIQELAITEKAIDSWLTSMRLSIEDPDYPWFDFVEMSVWYREAYQAVMKREPPVDERIDEFSRQVELMLKQAEDDTPSNTFSSP</sequence>
<dbReference type="Proteomes" id="UP000238322">
    <property type="component" value="Unassembled WGS sequence"/>
</dbReference>
<dbReference type="GO" id="GO:0004674">
    <property type="term" value="F:protein serine/threonine kinase activity"/>
    <property type="evidence" value="ECO:0007669"/>
    <property type="project" value="UniProtKB-KW"/>
</dbReference>
<accession>A0A2S8G8F9</accession>
<organism evidence="8 9">
    <name type="scientific">Blastopirellula marina</name>
    <dbReference type="NCBI Taxonomy" id="124"/>
    <lineage>
        <taxon>Bacteria</taxon>
        <taxon>Pseudomonadati</taxon>
        <taxon>Planctomycetota</taxon>
        <taxon>Planctomycetia</taxon>
        <taxon>Pirellulales</taxon>
        <taxon>Pirellulaceae</taxon>
        <taxon>Blastopirellula</taxon>
    </lineage>
</organism>
<dbReference type="Gene3D" id="1.10.510.10">
    <property type="entry name" value="Transferase(Phosphotransferase) domain 1"/>
    <property type="match status" value="1"/>
</dbReference>
<dbReference type="SUPFAM" id="SSF56112">
    <property type="entry name" value="Protein kinase-like (PK-like)"/>
    <property type="match status" value="1"/>
</dbReference>
<keyword evidence="8" id="KW-0723">Serine/threonine-protein kinase</keyword>
<evidence type="ECO:0000313" key="9">
    <source>
        <dbReference type="Proteomes" id="UP000238322"/>
    </source>
</evidence>
<dbReference type="PROSITE" id="PS50011">
    <property type="entry name" value="PROTEIN_KINASE_DOM"/>
    <property type="match status" value="1"/>
</dbReference>
<keyword evidence="2 5" id="KW-0547">Nucleotide-binding</keyword>
<reference evidence="8 9" key="1">
    <citation type="submission" date="2018-02" db="EMBL/GenBank/DDBJ databases">
        <title>Comparative genomes isolates from brazilian mangrove.</title>
        <authorList>
            <person name="Araujo J.E."/>
            <person name="Taketani R.G."/>
            <person name="Silva M.C.P."/>
            <person name="Loureco M.V."/>
            <person name="Andreote F.D."/>
        </authorList>
    </citation>
    <scope>NUCLEOTIDE SEQUENCE [LARGE SCALE GENOMIC DNA]</scope>
    <source>
        <strain evidence="8 9">Hex-1 MGV</strain>
    </source>
</reference>
<feature type="region of interest" description="Disordered" evidence="6">
    <location>
        <begin position="617"/>
        <end position="656"/>
    </location>
</feature>
<dbReference type="Gene3D" id="3.30.200.20">
    <property type="entry name" value="Phosphorylase Kinase, domain 1"/>
    <property type="match status" value="1"/>
</dbReference>
<evidence type="ECO:0000256" key="2">
    <source>
        <dbReference type="ARBA" id="ARBA00022741"/>
    </source>
</evidence>
<dbReference type="RefSeq" id="WP_105327797.1">
    <property type="nucleotide sequence ID" value="NZ_PUHY01000001.1"/>
</dbReference>
<keyword evidence="4 5" id="KW-0067">ATP-binding</keyword>
<feature type="domain" description="Protein kinase" evidence="7">
    <location>
        <begin position="103"/>
        <end position="400"/>
    </location>
</feature>
<evidence type="ECO:0000259" key="7">
    <source>
        <dbReference type="PROSITE" id="PS50011"/>
    </source>
</evidence>
<dbReference type="EMBL" id="PUHY01000001">
    <property type="protein sequence ID" value="PQO40561.1"/>
    <property type="molecule type" value="Genomic_DNA"/>
</dbReference>
<dbReference type="PANTHER" id="PTHR43289">
    <property type="entry name" value="MITOGEN-ACTIVATED PROTEIN KINASE KINASE KINASE 20-RELATED"/>
    <property type="match status" value="1"/>
</dbReference>
<feature type="compositionally biased region" description="Gly residues" evidence="6">
    <location>
        <begin position="632"/>
        <end position="641"/>
    </location>
</feature>
<gene>
    <name evidence="8" type="ORF">C5Y83_01130</name>
</gene>
<keyword evidence="1" id="KW-0808">Transferase</keyword>
<dbReference type="InterPro" id="IPR011009">
    <property type="entry name" value="Kinase-like_dom_sf"/>
</dbReference>
<dbReference type="OrthoDB" id="258731at2"/>
<protein>
    <submittedName>
        <fullName evidence="8">Serine/threonine protein kinase</fullName>
    </submittedName>
</protein>
<dbReference type="CDD" id="cd14014">
    <property type="entry name" value="STKc_PknB_like"/>
    <property type="match status" value="1"/>
</dbReference>
<evidence type="ECO:0000256" key="6">
    <source>
        <dbReference type="SAM" id="MobiDB-lite"/>
    </source>
</evidence>
<dbReference type="InterPro" id="IPR008271">
    <property type="entry name" value="Ser/Thr_kinase_AS"/>
</dbReference>
<evidence type="ECO:0000256" key="5">
    <source>
        <dbReference type="PROSITE-ProRule" id="PRU10141"/>
    </source>
</evidence>
<feature type="binding site" evidence="5">
    <location>
        <position position="133"/>
    </location>
    <ligand>
        <name>ATP</name>
        <dbReference type="ChEBI" id="CHEBI:30616"/>
    </ligand>
</feature>
<evidence type="ECO:0000256" key="3">
    <source>
        <dbReference type="ARBA" id="ARBA00022777"/>
    </source>
</evidence>
<dbReference type="SUPFAM" id="SSF48452">
    <property type="entry name" value="TPR-like"/>
    <property type="match status" value="1"/>
</dbReference>
<comment type="caution">
    <text evidence="8">The sequence shown here is derived from an EMBL/GenBank/DDBJ whole genome shotgun (WGS) entry which is preliminary data.</text>
</comment>
<feature type="compositionally biased region" description="Basic and acidic residues" evidence="6">
    <location>
        <begin position="617"/>
        <end position="631"/>
    </location>
</feature>
<evidence type="ECO:0000256" key="1">
    <source>
        <dbReference type="ARBA" id="ARBA00022679"/>
    </source>
</evidence>
<dbReference type="PROSITE" id="PS00107">
    <property type="entry name" value="PROTEIN_KINASE_ATP"/>
    <property type="match status" value="1"/>
</dbReference>
<dbReference type="Pfam" id="PF00069">
    <property type="entry name" value="Pkinase"/>
    <property type="match status" value="1"/>
</dbReference>
<dbReference type="InterPro" id="IPR011990">
    <property type="entry name" value="TPR-like_helical_dom_sf"/>
</dbReference>
<evidence type="ECO:0000313" key="8">
    <source>
        <dbReference type="EMBL" id="PQO40561.1"/>
    </source>
</evidence>
<proteinExistence type="predicted"/>
<keyword evidence="3 8" id="KW-0418">Kinase</keyword>
<dbReference type="InterPro" id="IPR017441">
    <property type="entry name" value="Protein_kinase_ATP_BS"/>
</dbReference>
<evidence type="ECO:0000256" key="4">
    <source>
        <dbReference type="ARBA" id="ARBA00022840"/>
    </source>
</evidence>
<dbReference type="PANTHER" id="PTHR43289:SF6">
    <property type="entry name" value="SERINE_THREONINE-PROTEIN KINASE NEKL-3"/>
    <property type="match status" value="1"/>
</dbReference>
<dbReference type="GO" id="GO:0005524">
    <property type="term" value="F:ATP binding"/>
    <property type="evidence" value="ECO:0007669"/>
    <property type="project" value="UniProtKB-UniRule"/>
</dbReference>
<dbReference type="AlphaFoldDB" id="A0A2S8G8F9"/>
<dbReference type="SMART" id="SM00220">
    <property type="entry name" value="S_TKc"/>
    <property type="match status" value="1"/>
</dbReference>
<dbReference type="InterPro" id="IPR000719">
    <property type="entry name" value="Prot_kinase_dom"/>
</dbReference>
<name>A0A2S8G8F9_9BACT</name>
<dbReference type="Gene3D" id="1.25.40.10">
    <property type="entry name" value="Tetratricopeptide repeat domain"/>
    <property type="match status" value="1"/>
</dbReference>